<proteinExistence type="predicted"/>
<accession>A0A9X5E4H5</accession>
<name>A0A9X5E4H5_9CYAN</name>
<dbReference type="PANTHER" id="PTHR31157:SF1">
    <property type="entry name" value="SCP DOMAIN-CONTAINING PROTEIN"/>
    <property type="match status" value="1"/>
</dbReference>
<dbReference type="AlphaFoldDB" id="A0A9X5E4H5"/>
<keyword evidence="4" id="KW-1185">Reference proteome</keyword>
<dbReference type="EMBL" id="JTJC03000001">
    <property type="protein sequence ID" value="NHC34024.1"/>
    <property type="molecule type" value="Genomic_DNA"/>
</dbReference>
<dbReference type="OrthoDB" id="68195at2"/>
<dbReference type="Gene3D" id="3.40.33.10">
    <property type="entry name" value="CAP"/>
    <property type="match status" value="1"/>
</dbReference>
<dbReference type="InterPro" id="IPR014044">
    <property type="entry name" value="CAP_dom"/>
</dbReference>
<dbReference type="SUPFAM" id="SSF55797">
    <property type="entry name" value="PR-1-like"/>
    <property type="match status" value="1"/>
</dbReference>
<dbReference type="CDD" id="cd05379">
    <property type="entry name" value="CAP_bacterial"/>
    <property type="match status" value="1"/>
</dbReference>
<sequence length="184" mass="20277">MKHSVLFKLALCSVIFTAGTTIAANAKTPTSHREIAKKNILAKPKPNTTILAQADTSSIERAVFNRINQYRQGRNLAPLTWDNTISNQARIHSQNMASGAVPFSHNGFQQRVQEIAKVIPYRGAAENVAYNQGYADPAANAVQGWLNSSGHQRNIVGSYNLTGVGVSRNSKGEYYFTQIFILRR</sequence>
<gene>
    <name evidence="3" type="ORF">QH73_0004980</name>
</gene>
<feature type="domain" description="SCP" evidence="2">
    <location>
        <begin position="64"/>
        <end position="180"/>
    </location>
</feature>
<dbReference type="RefSeq" id="WP_039715470.1">
    <property type="nucleotide sequence ID" value="NZ_JTJC03000001.1"/>
</dbReference>
<feature type="chain" id="PRO_5040996372" evidence="1">
    <location>
        <begin position="24"/>
        <end position="184"/>
    </location>
</feature>
<evidence type="ECO:0000256" key="1">
    <source>
        <dbReference type="SAM" id="SignalP"/>
    </source>
</evidence>
<reference evidence="3 4" key="1">
    <citation type="journal article" date="2015" name="Genome Announc.">
        <title>Draft Genome Sequence of the Terrestrial Cyanobacterium Scytonema millei VB511283, Isolated from Eastern India.</title>
        <authorList>
            <person name="Sen D."/>
            <person name="Chandrababunaidu M.M."/>
            <person name="Singh D."/>
            <person name="Sanghi N."/>
            <person name="Ghorai A."/>
            <person name="Mishra G.P."/>
            <person name="Madduluri M."/>
            <person name="Adhikary S.P."/>
            <person name="Tripathy S."/>
        </authorList>
    </citation>
    <scope>NUCLEOTIDE SEQUENCE [LARGE SCALE GENOMIC DNA]</scope>
    <source>
        <strain evidence="3 4">VB511283</strain>
    </source>
</reference>
<organism evidence="3 4">
    <name type="scientific">Scytonema millei VB511283</name>
    <dbReference type="NCBI Taxonomy" id="1245923"/>
    <lineage>
        <taxon>Bacteria</taxon>
        <taxon>Bacillati</taxon>
        <taxon>Cyanobacteriota</taxon>
        <taxon>Cyanophyceae</taxon>
        <taxon>Nostocales</taxon>
        <taxon>Scytonemataceae</taxon>
        <taxon>Scytonema</taxon>
    </lineage>
</organism>
<evidence type="ECO:0000259" key="2">
    <source>
        <dbReference type="Pfam" id="PF00188"/>
    </source>
</evidence>
<comment type="caution">
    <text evidence="3">The sequence shown here is derived from an EMBL/GenBank/DDBJ whole genome shotgun (WGS) entry which is preliminary data.</text>
</comment>
<evidence type="ECO:0000313" key="3">
    <source>
        <dbReference type="EMBL" id="NHC34024.1"/>
    </source>
</evidence>
<keyword evidence="1" id="KW-0732">Signal</keyword>
<dbReference type="InterPro" id="IPR035940">
    <property type="entry name" value="CAP_sf"/>
</dbReference>
<protein>
    <submittedName>
        <fullName evidence="3">CAP domain-containing protein</fullName>
    </submittedName>
</protein>
<dbReference type="Pfam" id="PF00188">
    <property type="entry name" value="CAP"/>
    <property type="match status" value="1"/>
</dbReference>
<dbReference type="Proteomes" id="UP000031532">
    <property type="component" value="Unassembled WGS sequence"/>
</dbReference>
<evidence type="ECO:0000313" key="4">
    <source>
        <dbReference type="Proteomes" id="UP000031532"/>
    </source>
</evidence>
<dbReference type="PANTHER" id="PTHR31157">
    <property type="entry name" value="SCP DOMAIN-CONTAINING PROTEIN"/>
    <property type="match status" value="1"/>
</dbReference>
<feature type="signal peptide" evidence="1">
    <location>
        <begin position="1"/>
        <end position="23"/>
    </location>
</feature>